<dbReference type="AlphaFoldDB" id="A0A4Q9L329"/>
<proteinExistence type="predicted"/>
<sequence length="181" mass="21747">MGLAQIFDMQYNCFLSEDSVGWRWNILNERSLNLFIKNEIIDIYNESIFKIKCKSNVKLDAESNFKHLSLKTLIINSLFTDSIKKNTIKDTLDDFTLENQKENNEISFQIKNIAFQLEIPLKTIDSLLKIQKFEYDDRIYDIINEIYSKNYYKRKIIESILKNMHLYFYRNIKNPFIQFLP</sequence>
<dbReference type="VEuPathDB" id="MicrosporidiaDB:CWI37_0605p0030"/>
<evidence type="ECO:0000313" key="1">
    <source>
        <dbReference type="EMBL" id="TBU01893.1"/>
    </source>
</evidence>
<comment type="caution">
    <text evidence="1">The sequence shown here is derived from an EMBL/GenBank/DDBJ whole genome shotgun (WGS) entry which is preliminary data.</text>
</comment>
<organism evidence="1 2">
    <name type="scientific">Hamiltosporidium tvaerminnensis</name>
    <dbReference type="NCBI Taxonomy" id="1176355"/>
    <lineage>
        <taxon>Eukaryota</taxon>
        <taxon>Fungi</taxon>
        <taxon>Fungi incertae sedis</taxon>
        <taxon>Microsporidia</taxon>
        <taxon>Dubosqiidae</taxon>
        <taxon>Hamiltosporidium</taxon>
    </lineage>
</organism>
<protein>
    <submittedName>
        <fullName evidence="1">Uncharacterized protein</fullName>
    </submittedName>
</protein>
<reference evidence="1 2" key="1">
    <citation type="submission" date="2017-12" db="EMBL/GenBank/DDBJ databases">
        <authorList>
            <person name="Pombert J.-F."/>
            <person name="Haag K.L."/>
            <person name="Ebert D."/>
        </authorList>
    </citation>
    <scope>NUCLEOTIDE SEQUENCE [LARGE SCALE GENOMIC DNA]</scope>
    <source>
        <strain evidence="1">FI-OER-3-3</strain>
    </source>
</reference>
<gene>
    <name evidence="1" type="ORF">CWI37_0605p0030</name>
</gene>
<evidence type="ECO:0000313" key="2">
    <source>
        <dbReference type="Proteomes" id="UP000292362"/>
    </source>
</evidence>
<dbReference type="Proteomes" id="UP000292362">
    <property type="component" value="Unassembled WGS sequence"/>
</dbReference>
<name>A0A4Q9L329_9MICR</name>
<feature type="non-terminal residue" evidence="1">
    <location>
        <position position="181"/>
    </location>
</feature>
<accession>A0A4Q9L329</accession>
<dbReference type="EMBL" id="PITJ01000605">
    <property type="protein sequence ID" value="TBU01893.1"/>
    <property type="molecule type" value="Genomic_DNA"/>
</dbReference>